<evidence type="ECO:0000313" key="7">
    <source>
        <dbReference type="EMBL" id="KFO62489.1"/>
    </source>
</evidence>
<comment type="subcellular location">
    <subcellularLocation>
        <location evidence="5">Nucleus inner membrane</location>
        <topology evidence="5">Single-pass type II membrane protein</topology>
    </subcellularLocation>
</comment>
<dbReference type="FunFam" id="2.60.120.260:FF:000009">
    <property type="entry name" value="SUN domain-containing protein 1 isoform X1"/>
    <property type="match status" value="1"/>
</dbReference>
<evidence type="ECO:0000256" key="5">
    <source>
        <dbReference type="ARBA" id="ARBA00037816"/>
    </source>
</evidence>
<keyword evidence="8" id="KW-1185">Reference proteome</keyword>
<dbReference type="PROSITE" id="PS51469">
    <property type="entry name" value="SUN"/>
    <property type="match status" value="1"/>
</dbReference>
<keyword evidence="2" id="KW-1133">Transmembrane helix</keyword>
<dbReference type="GO" id="GO:0043495">
    <property type="term" value="F:protein-membrane adaptor activity"/>
    <property type="evidence" value="ECO:0007669"/>
    <property type="project" value="TreeGrafter"/>
</dbReference>
<feature type="domain" description="SUN" evidence="6">
    <location>
        <begin position="8"/>
        <end position="167"/>
    </location>
</feature>
<evidence type="ECO:0000313" key="8">
    <source>
        <dbReference type="Proteomes" id="UP000052976"/>
    </source>
</evidence>
<feature type="non-terminal residue" evidence="7">
    <location>
        <position position="167"/>
    </location>
</feature>
<dbReference type="PANTHER" id="PTHR12911:SF24">
    <property type="entry name" value="SUN DOMAIN-CONTAINING PROTEIN 3"/>
    <property type="match status" value="1"/>
</dbReference>
<feature type="non-terminal residue" evidence="7">
    <location>
        <position position="1"/>
    </location>
</feature>
<name>A0A091F1P1_CORBR</name>
<sequence length="167" mass="18773">DWALKSSGATIDTQRTSQTYDCKDSGLCRILRLFWTASPPDTILQPKVFPGNCWAFKGHQGQVVIRLPARVHLTAITVQHITKEASPSGTIISAPKDIAVFGVDADREEETLLGMFTYNIEKDPIQTFPLKSMLLPRAFSHVKLLVKSNWGNPWYTCIYRVQVHGKM</sequence>
<dbReference type="AlphaFoldDB" id="A0A091F1P1"/>
<dbReference type="EMBL" id="KK719267">
    <property type="protein sequence ID" value="KFO62489.1"/>
    <property type="molecule type" value="Genomic_DNA"/>
</dbReference>
<dbReference type="PANTHER" id="PTHR12911">
    <property type="entry name" value="SAD1/UNC-84-LIKE PROTEIN-RELATED"/>
    <property type="match status" value="1"/>
</dbReference>
<evidence type="ECO:0000259" key="6">
    <source>
        <dbReference type="PROSITE" id="PS51469"/>
    </source>
</evidence>
<evidence type="ECO:0000256" key="2">
    <source>
        <dbReference type="ARBA" id="ARBA00022989"/>
    </source>
</evidence>
<dbReference type="Gene3D" id="2.60.120.260">
    <property type="entry name" value="Galactose-binding domain-like"/>
    <property type="match status" value="1"/>
</dbReference>
<dbReference type="SUPFAM" id="SSF49785">
    <property type="entry name" value="Galactose-binding domain-like"/>
    <property type="match status" value="1"/>
</dbReference>
<proteinExistence type="predicted"/>
<dbReference type="STRING" id="85066.A0A091F1P1"/>
<dbReference type="Proteomes" id="UP000052976">
    <property type="component" value="Unassembled WGS sequence"/>
</dbReference>
<dbReference type="Pfam" id="PF07738">
    <property type="entry name" value="Sad1_UNC"/>
    <property type="match status" value="1"/>
</dbReference>
<dbReference type="GO" id="GO:0005637">
    <property type="term" value="C:nuclear inner membrane"/>
    <property type="evidence" value="ECO:0007669"/>
    <property type="project" value="UniProtKB-SubCell"/>
</dbReference>
<accession>A0A091F1P1</accession>
<keyword evidence="1" id="KW-0812">Transmembrane</keyword>
<reference evidence="7 8" key="1">
    <citation type="submission" date="2014-04" db="EMBL/GenBank/DDBJ databases">
        <title>Genome evolution of avian class.</title>
        <authorList>
            <person name="Zhang G."/>
            <person name="Li C."/>
        </authorList>
    </citation>
    <scope>NUCLEOTIDE SEQUENCE [LARGE SCALE GENOMIC DNA]</scope>
    <source>
        <strain evidence="7">BGI_N302</strain>
    </source>
</reference>
<evidence type="ECO:0000256" key="1">
    <source>
        <dbReference type="ARBA" id="ARBA00022692"/>
    </source>
</evidence>
<dbReference type="InterPro" id="IPR045119">
    <property type="entry name" value="SUN1-5"/>
</dbReference>
<organism evidence="7 8">
    <name type="scientific">Corvus brachyrhynchos</name>
    <name type="common">American crow</name>
    <dbReference type="NCBI Taxonomy" id="85066"/>
    <lineage>
        <taxon>Eukaryota</taxon>
        <taxon>Metazoa</taxon>
        <taxon>Chordata</taxon>
        <taxon>Craniata</taxon>
        <taxon>Vertebrata</taxon>
        <taxon>Euteleostomi</taxon>
        <taxon>Archelosauria</taxon>
        <taxon>Archosauria</taxon>
        <taxon>Dinosauria</taxon>
        <taxon>Saurischia</taxon>
        <taxon>Theropoda</taxon>
        <taxon>Coelurosauria</taxon>
        <taxon>Aves</taxon>
        <taxon>Neognathae</taxon>
        <taxon>Neoaves</taxon>
        <taxon>Telluraves</taxon>
        <taxon>Australaves</taxon>
        <taxon>Passeriformes</taxon>
        <taxon>Corvoidea</taxon>
        <taxon>Corvidae</taxon>
        <taxon>Corvus</taxon>
    </lineage>
</organism>
<evidence type="ECO:0000256" key="3">
    <source>
        <dbReference type="ARBA" id="ARBA00023054"/>
    </source>
</evidence>
<dbReference type="InterPro" id="IPR008979">
    <property type="entry name" value="Galactose-bd-like_sf"/>
</dbReference>
<dbReference type="InterPro" id="IPR012919">
    <property type="entry name" value="SUN_dom"/>
</dbReference>
<protein>
    <submittedName>
        <fullName evidence="7">Sperm-associated antigen 4 protein</fullName>
    </submittedName>
</protein>
<evidence type="ECO:0000256" key="4">
    <source>
        <dbReference type="ARBA" id="ARBA00023136"/>
    </source>
</evidence>
<gene>
    <name evidence="7" type="ORF">N302_14169</name>
</gene>
<keyword evidence="3" id="KW-0175">Coiled coil</keyword>
<keyword evidence="4" id="KW-0472">Membrane</keyword>
<dbReference type="GO" id="GO:0034993">
    <property type="term" value="C:meiotic nuclear membrane microtubule tethering complex"/>
    <property type="evidence" value="ECO:0007669"/>
    <property type="project" value="TreeGrafter"/>
</dbReference>